<sequence>MNIMNSYSLTTNLVHAGEENICEGAVCTPIFQSSTYLTQENEKEYHDGRYIRLNNTPNQISLAKKLACIEKGELACLFPSGMSAISMTMLTLLKEKDTIVAQKCLYGATLKLMKYEFPKLGIHTKFIDIDMPNTWGDSVNSSAKVLYIEAITNPLLEVVDFQKIVYFAKENGLITIIDNTFATPINFNPIELGFDLVIHSCSKYMSGHMDIVAGCVIGKKELVEKIIQKTNYMGSCLDPNVCFLLMRSMPTLELRVKMQNINALRLAQFLENHSSVKRVIYPGLVSHPNHQQAKQYFSGYGGMLCFELKSTTKTSVQEFLTLLRIPLLAPSLGGIKTLITRPALTSHVMLPLEKEKLDITLEMIRVSVGIESIDDLIKDFDNALSTAVP</sequence>
<dbReference type="GO" id="GO:0030170">
    <property type="term" value="F:pyridoxal phosphate binding"/>
    <property type="evidence" value="ECO:0007669"/>
    <property type="project" value="InterPro"/>
</dbReference>
<feature type="modified residue" description="N6-(pyridoxal phosphate)lysine" evidence="3">
    <location>
        <position position="203"/>
    </location>
</feature>
<dbReference type="Gene3D" id="3.40.640.10">
    <property type="entry name" value="Type I PLP-dependent aspartate aminotransferase-like (Major domain)"/>
    <property type="match status" value="1"/>
</dbReference>
<dbReference type="STRING" id="62101.AB835_09210"/>
<evidence type="ECO:0000256" key="1">
    <source>
        <dbReference type="ARBA" id="ARBA00001933"/>
    </source>
</evidence>
<dbReference type="Pfam" id="PF01053">
    <property type="entry name" value="Cys_Met_Meta_PP"/>
    <property type="match status" value="1"/>
</dbReference>
<dbReference type="GO" id="GO:0019346">
    <property type="term" value="P:transsulfuration"/>
    <property type="evidence" value="ECO:0007669"/>
    <property type="project" value="InterPro"/>
</dbReference>
<dbReference type="FunFam" id="3.40.640.10:FF:000046">
    <property type="entry name" value="Cystathionine gamma-lyase"/>
    <property type="match status" value="1"/>
</dbReference>
<dbReference type="EMBL" id="MDLC01000030">
    <property type="protein sequence ID" value="ODS23389.1"/>
    <property type="molecule type" value="Genomic_DNA"/>
</dbReference>
<dbReference type="AlphaFoldDB" id="A0A1D2QP85"/>
<dbReference type="Proteomes" id="UP000242502">
    <property type="component" value="Unassembled WGS sequence"/>
</dbReference>
<proteinExistence type="inferred from homology"/>
<reference evidence="5 6" key="1">
    <citation type="journal article" date="2016" name="Appl. Environ. Microbiol.">
        <title>Lack of Overt Genome Reduction in the Bryostatin-Producing Bryozoan Symbiont "Candidatus Endobugula sertula".</title>
        <authorList>
            <person name="Miller I.J."/>
            <person name="Vanee N."/>
            <person name="Fong S.S."/>
            <person name="Lim-Fong G.E."/>
            <person name="Kwan J.C."/>
        </authorList>
    </citation>
    <scope>NUCLEOTIDE SEQUENCE [LARGE SCALE GENOMIC DNA]</scope>
    <source>
        <strain evidence="5">AB1-4</strain>
    </source>
</reference>
<evidence type="ECO:0000313" key="6">
    <source>
        <dbReference type="Proteomes" id="UP000242502"/>
    </source>
</evidence>
<dbReference type="GO" id="GO:0005737">
    <property type="term" value="C:cytoplasm"/>
    <property type="evidence" value="ECO:0007669"/>
    <property type="project" value="TreeGrafter"/>
</dbReference>
<dbReference type="InterPro" id="IPR015424">
    <property type="entry name" value="PyrdxlP-dep_Trfase"/>
</dbReference>
<gene>
    <name evidence="5" type="ORF">AB835_09210</name>
</gene>
<dbReference type="PANTHER" id="PTHR11808:SF80">
    <property type="entry name" value="CYSTATHIONINE GAMMA-LYASE"/>
    <property type="match status" value="1"/>
</dbReference>
<protein>
    <recommendedName>
        <fullName evidence="7">Cystathionine beta-lyase</fullName>
    </recommendedName>
</protein>
<name>A0A1D2QP85_9GAMM</name>
<evidence type="ECO:0000256" key="4">
    <source>
        <dbReference type="RuleBase" id="RU362118"/>
    </source>
</evidence>
<evidence type="ECO:0000313" key="5">
    <source>
        <dbReference type="EMBL" id="ODS23389.1"/>
    </source>
</evidence>
<evidence type="ECO:0000256" key="3">
    <source>
        <dbReference type="PIRSR" id="PIRSR001434-2"/>
    </source>
</evidence>
<dbReference type="InterPro" id="IPR015422">
    <property type="entry name" value="PyrdxlP-dep_Trfase_small"/>
</dbReference>
<dbReference type="CDD" id="cd00614">
    <property type="entry name" value="CGS_like"/>
    <property type="match status" value="1"/>
</dbReference>
<comment type="cofactor">
    <cofactor evidence="1 4">
        <name>pyridoxal 5'-phosphate</name>
        <dbReference type="ChEBI" id="CHEBI:597326"/>
    </cofactor>
</comment>
<dbReference type="PIRSF" id="PIRSF001434">
    <property type="entry name" value="CGS"/>
    <property type="match status" value="1"/>
</dbReference>
<evidence type="ECO:0000256" key="2">
    <source>
        <dbReference type="ARBA" id="ARBA00022898"/>
    </source>
</evidence>
<keyword evidence="2 3" id="KW-0663">Pyridoxal phosphate</keyword>
<organism evidence="5 6">
    <name type="scientific">Candidatus Endobugula sertula</name>
    <name type="common">Bugula neritina bacterial symbiont</name>
    <dbReference type="NCBI Taxonomy" id="62101"/>
    <lineage>
        <taxon>Bacteria</taxon>
        <taxon>Pseudomonadati</taxon>
        <taxon>Pseudomonadota</taxon>
        <taxon>Gammaproteobacteria</taxon>
        <taxon>Cellvibrionales</taxon>
        <taxon>Cellvibrionaceae</taxon>
        <taxon>Candidatus Endobugula</taxon>
    </lineage>
</organism>
<comment type="similarity">
    <text evidence="4">Belongs to the trans-sulfuration enzymes family.</text>
</comment>
<dbReference type="GO" id="GO:0016846">
    <property type="term" value="F:carbon-sulfur lyase activity"/>
    <property type="evidence" value="ECO:0007669"/>
    <property type="project" value="TreeGrafter"/>
</dbReference>
<accession>A0A1D2QP85</accession>
<dbReference type="InterPro" id="IPR000277">
    <property type="entry name" value="Cys/Met-Metab_PyrdxlP-dep_enz"/>
</dbReference>
<dbReference type="SUPFAM" id="SSF53383">
    <property type="entry name" value="PLP-dependent transferases"/>
    <property type="match status" value="1"/>
</dbReference>
<evidence type="ECO:0008006" key="7">
    <source>
        <dbReference type="Google" id="ProtNLM"/>
    </source>
</evidence>
<comment type="caution">
    <text evidence="5">The sequence shown here is derived from an EMBL/GenBank/DDBJ whole genome shotgun (WGS) entry which is preliminary data.</text>
</comment>
<dbReference type="InterPro" id="IPR015421">
    <property type="entry name" value="PyrdxlP-dep_Trfase_major"/>
</dbReference>
<dbReference type="Gene3D" id="3.90.1150.10">
    <property type="entry name" value="Aspartate Aminotransferase, domain 1"/>
    <property type="match status" value="1"/>
</dbReference>
<dbReference type="PANTHER" id="PTHR11808">
    <property type="entry name" value="TRANS-SULFURATION ENZYME FAMILY MEMBER"/>
    <property type="match status" value="1"/>
</dbReference>